<comment type="caution">
    <text evidence="1">The sequence shown here is derived from an EMBL/GenBank/DDBJ whole genome shotgun (WGS) entry which is preliminary data.</text>
</comment>
<organism evidence="1 2">
    <name type="scientific">Filobasidium floriforme</name>
    <dbReference type="NCBI Taxonomy" id="5210"/>
    <lineage>
        <taxon>Eukaryota</taxon>
        <taxon>Fungi</taxon>
        <taxon>Dikarya</taxon>
        <taxon>Basidiomycota</taxon>
        <taxon>Agaricomycotina</taxon>
        <taxon>Tremellomycetes</taxon>
        <taxon>Filobasidiales</taxon>
        <taxon>Filobasidiaceae</taxon>
        <taxon>Filobasidium</taxon>
    </lineage>
</organism>
<proteinExistence type="predicted"/>
<name>A0A8K0JJT8_9TREE</name>
<accession>A0A8K0JJT8</accession>
<protein>
    <submittedName>
        <fullName evidence="1">Uncharacterized protein</fullName>
    </submittedName>
</protein>
<dbReference type="AlphaFoldDB" id="A0A8K0JJT8"/>
<reference evidence="1" key="1">
    <citation type="submission" date="2020-04" db="EMBL/GenBank/DDBJ databases">
        <title>Analysis of mating type loci in Filobasidium floriforme.</title>
        <authorList>
            <person name="Nowrousian M."/>
        </authorList>
    </citation>
    <scope>NUCLEOTIDE SEQUENCE</scope>
    <source>
        <strain evidence="1">CBS 6242</strain>
    </source>
</reference>
<sequence>MADLACRFTAAKSDLHHKVVALGEQNLSTFIFGYLPDTRVANGMRIRYKVWIALKAFSRTIPDITSLGLPGFMFTRREWDGALVAWNVWVRQRYETADAELLGQRMEAVTKTLFEAIDLNGDQEQVTESEARFENERRCYTDEHWSRP</sequence>
<evidence type="ECO:0000313" key="1">
    <source>
        <dbReference type="EMBL" id="KAG7531574.1"/>
    </source>
</evidence>
<evidence type="ECO:0000313" key="2">
    <source>
        <dbReference type="Proteomes" id="UP000812966"/>
    </source>
</evidence>
<dbReference type="EMBL" id="JABELV010000087">
    <property type="protein sequence ID" value="KAG7531574.1"/>
    <property type="molecule type" value="Genomic_DNA"/>
</dbReference>
<keyword evidence="2" id="KW-1185">Reference proteome</keyword>
<gene>
    <name evidence="1" type="ORF">FFLO_04233</name>
</gene>
<dbReference type="Proteomes" id="UP000812966">
    <property type="component" value="Unassembled WGS sequence"/>
</dbReference>